<keyword evidence="1" id="KW-0812">Transmembrane</keyword>
<dbReference type="Pfam" id="PF08592">
    <property type="entry name" value="Anthrone_oxy"/>
    <property type="match status" value="1"/>
</dbReference>
<feature type="transmembrane region" description="Helical" evidence="1">
    <location>
        <begin position="82"/>
        <end position="105"/>
    </location>
</feature>
<feature type="transmembrane region" description="Helical" evidence="1">
    <location>
        <begin position="138"/>
        <end position="156"/>
    </location>
</feature>
<keyword evidence="1" id="KW-1133">Transmembrane helix</keyword>
<dbReference type="EMBL" id="JABAIA010000001">
    <property type="protein sequence ID" value="NLR64312.1"/>
    <property type="molecule type" value="Genomic_DNA"/>
</dbReference>
<dbReference type="RefSeq" id="WP_168870260.1">
    <property type="nucleotide sequence ID" value="NZ_JABAIA010000001.1"/>
</dbReference>
<evidence type="ECO:0000313" key="3">
    <source>
        <dbReference type="Proteomes" id="UP000570474"/>
    </source>
</evidence>
<proteinExistence type="predicted"/>
<protein>
    <submittedName>
        <fullName evidence="2">DUF1772 domain-containing protein</fullName>
    </submittedName>
</protein>
<gene>
    <name evidence="2" type="ORF">HGH92_08345</name>
</gene>
<dbReference type="Proteomes" id="UP000570474">
    <property type="component" value="Unassembled WGS sequence"/>
</dbReference>
<organism evidence="2 3">
    <name type="scientific">Chitinophaga varians</name>
    <dbReference type="NCBI Taxonomy" id="2202339"/>
    <lineage>
        <taxon>Bacteria</taxon>
        <taxon>Pseudomonadati</taxon>
        <taxon>Bacteroidota</taxon>
        <taxon>Chitinophagia</taxon>
        <taxon>Chitinophagales</taxon>
        <taxon>Chitinophagaceae</taxon>
        <taxon>Chitinophaga</taxon>
    </lineage>
</organism>
<reference evidence="2 3" key="1">
    <citation type="submission" date="2020-04" db="EMBL/GenBank/DDBJ databases">
        <authorList>
            <person name="Yin C."/>
        </authorList>
    </citation>
    <scope>NUCLEOTIDE SEQUENCE [LARGE SCALE GENOMIC DNA]</scope>
    <source>
        <strain evidence="2 3">Ae27</strain>
    </source>
</reference>
<keyword evidence="1" id="KW-0472">Membrane</keyword>
<comment type="caution">
    <text evidence="2">The sequence shown here is derived from an EMBL/GenBank/DDBJ whole genome shotgun (WGS) entry which is preliminary data.</text>
</comment>
<keyword evidence="3" id="KW-1185">Reference proteome</keyword>
<accession>A0A847RMZ5</accession>
<evidence type="ECO:0000313" key="2">
    <source>
        <dbReference type="EMBL" id="NLR64312.1"/>
    </source>
</evidence>
<evidence type="ECO:0000256" key="1">
    <source>
        <dbReference type="SAM" id="Phobius"/>
    </source>
</evidence>
<name>A0A847RMZ5_9BACT</name>
<sequence length="165" mass="17665">MNAKQIVLILAVLTTGLLTGIFFGFEVAINPAFARLDDAQYIIAMQAINDVIVNPVFIFVFLGAAVFLPVAAFQQQGRRKSLLWVAAALYIIGVLAITSVCNVPLNDALAKVQVAGASAQQLKTAREGFAEPWNRWHTIRTIAGIVATIIAIAACLQKDAGKKSV</sequence>
<dbReference type="AlphaFoldDB" id="A0A847RMZ5"/>
<dbReference type="InterPro" id="IPR013901">
    <property type="entry name" value="Anthrone_oxy"/>
</dbReference>
<feature type="transmembrane region" description="Helical" evidence="1">
    <location>
        <begin position="52"/>
        <end position="70"/>
    </location>
</feature>